<reference evidence="4 5" key="1">
    <citation type="submission" date="2020-10" db="EMBL/GenBank/DDBJ databases">
        <title>Complete genome sequence of Corynebacterium massiliense DSM 45435, type strain of Corynebacterium massiliense.</title>
        <authorList>
            <person name="Busche T."/>
            <person name="Kalinowski J."/>
            <person name="Ruckert C."/>
        </authorList>
    </citation>
    <scope>NUCLEOTIDE SEQUENCE [LARGE SCALE GENOMIC DNA]</scope>
    <source>
        <strain evidence="4 5">DSM 45435</strain>
    </source>
</reference>
<feature type="compositionally biased region" description="Polar residues" evidence="1">
    <location>
        <begin position="1"/>
        <end position="12"/>
    </location>
</feature>
<feature type="transmembrane region" description="Helical" evidence="2">
    <location>
        <begin position="36"/>
        <end position="53"/>
    </location>
</feature>
<keyword evidence="2" id="KW-1133">Transmembrane helix</keyword>
<evidence type="ECO:0000256" key="2">
    <source>
        <dbReference type="SAM" id="Phobius"/>
    </source>
</evidence>
<feature type="region of interest" description="Disordered" evidence="1">
    <location>
        <begin position="1"/>
        <end position="27"/>
    </location>
</feature>
<proteinExistence type="predicted"/>
<gene>
    <name evidence="4" type="primary">cfp6</name>
    <name evidence="4" type="ORF">CMASS_04645</name>
</gene>
<accession>A0ABY7U724</accession>
<evidence type="ECO:0000313" key="4">
    <source>
        <dbReference type="EMBL" id="WCZ32379.1"/>
    </source>
</evidence>
<keyword evidence="2" id="KW-0472">Membrane</keyword>
<sequence>MNSRPQNASRTARPQAKQKAPAHTTAHTEIFRPERTHLLAIGLMFIVTFMIVAWAPTKLFWLLLFPLLGAWWVLRARTTVGERGIAIRYGFRGSRSLSWDDVAGVGFQRARAFVSTRGDDKLTLPGVTFNSLPRLAEASRGRIPDALTAGKEAADEKVVVIHRDGQQVMMSKDEFDAYQNAQAD</sequence>
<dbReference type="InterPro" id="IPR019692">
    <property type="entry name" value="CFP-6_PH"/>
</dbReference>
<dbReference type="EMBL" id="CP063189">
    <property type="protein sequence ID" value="WCZ32379.1"/>
    <property type="molecule type" value="Genomic_DNA"/>
</dbReference>
<evidence type="ECO:0000256" key="1">
    <source>
        <dbReference type="SAM" id="MobiDB-lite"/>
    </source>
</evidence>
<dbReference type="Proteomes" id="UP001220064">
    <property type="component" value="Chromosome"/>
</dbReference>
<evidence type="ECO:0000313" key="5">
    <source>
        <dbReference type="Proteomes" id="UP001220064"/>
    </source>
</evidence>
<dbReference type="Pfam" id="PF10756">
    <property type="entry name" value="bPH_6"/>
    <property type="match status" value="1"/>
</dbReference>
<feature type="domain" description="Low molecular weight protein antigen 6 PH" evidence="3">
    <location>
        <begin position="75"/>
        <end position="146"/>
    </location>
</feature>
<feature type="transmembrane region" description="Helical" evidence="2">
    <location>
        <begin position="59"/>
        <end position="74"/>
    </location>
</feature>
<evidence type="ECO:0000259" key="3">
    <source>
        <dbReference type="Pfam" id="PF10756"/>
    </source>
</evidence>
<keyword evidence="5" id="KW-1185">Reference proteome</keyword>
<dbReference type="RefSeq" id="WP_022862425.1">
    <property type="nucleotide sequence ID" value="NZ_ATVG01000002.1"/>
</dbReference>
<keyword evidence="2" id="KW-0812">Transmembrane</keyword>
<protein>
    <submittedName>
        <fullName evidence="4">Low molecular weight protein antigen 6</fullName>
    </submittedName>
</protein>
<organism evidence="4 5">
    <name type="scientific">Corynebacterium massiliense DSM 45435</name>
    <dbReference type="NCBI Taxonomy" id="1121364"/>
    <lineage>
        <taxon>Bacteria</taxon>
        <taxon>Bacillati</taxon>
        <taxon>Actinomycetota</taxon>
        <taxon>Actinomycetes</taxon>
        <taxon>Mycobacteriales</taxon>
        <taxon>Corynebacteriaceae</taxon>
        <taxon>Corynebacterium</taxon>
    </lineage>
</organism>
<name>A0ABY7U724_9CORY</name>